<name>A0A2A7B904_9FIRM</name>
<dbReference type="InterPro" id="IPR010064">
    <property type="entry name" value="HK97-gp10_tail"/>
</dbReference>
<accession>A0A2A7B904</accession>
<evidence type="ECO:0000313" key="1">
    <source>
        <dbReference type="EMBL" id="PDX87856.1"/>
    </source>
</evidence>
<evidence type="ECO:0008006" key="3">
    <source>
        <dbReference type="Google" id="ProtNLM"/>
    </source>
</evidence>
<dbReference type="Proteomes" id="UP000220904">
    <property type="component" value="Unassembled WGS sequence"/>
</dbReference>
<dbReference type="RefSeq" id="WP_097791519.1">
    <property type="nucleotide sequence ID" value="NZ_NOUV01000005.1"/>
</dbReference>
<evidence type="ECO:0000313" key="2">
    <source>
        <dbReference type="Proteomes" id="UP000220904"/>
    </source>
</evidence>
<protein>
    <recommendedName>
        <fullName evidence="3">HK97 gp10 family phage protein</fullName>
    </recommendedName>
</protein>
<dbReference type="OrthoDB" id="1850874at2"/>
<gene>
    <name evidence="1" type="ORF">CHR60_02210</name>
</gene>
<organism evidence="1 2">
    <name type="scientific">Faecalibacterium prausnitzii</name>
    <dbReference type="NCBI Taxonomy" id="853"/>
    <lineage>
        <taxon>Bacteria</taxon>
        <taxon>Bacillati</taxon>
        <taxon>Bacillota</taxon>
        <taxon>Clostridia</taxon>
        <taxon>Eubacteriales</taxon>
        <taxon>Oscillospiraceae</taxon>
        <taxon>Faecalibacterium</taxon>
    </lineage>
</organism>
<proteinExistence type="predicted"/>
<dbReference type="AlphaFoldDB" id="A0A2A7B904"/>
<reference evidence="1 2" key="1">
    <citation type="journal article" date="2017" name="Front. Microbiol.">
        <title>New Insights into the Diversity of the Genus Faecalibacterium.</title>
        <authorList>
            <person name="Benevides L."/>
            <person name="Burman S."/>
            <person name="Martin R."/>
            <person name="Robert V."/>
            <person name="Thomas M."/>
            <person name="Miquel S."/>
            <person name="Chain F."/>
            <person name="Sokol H."/>
            <person name="Bermudez-Humaran L.G."/>
            <person name="Morrison M."/>
            <person name="Langella P."/>
            <person name="Azevedo V.A."/>
            <person name="Chatel J.M."/>
            <person name="Soares S."/>
        </authorList>
    </citation>
    <scope>NUCLEOTIDE SEQUENCE [LARGE SCALE GENOMIC DNA]</scope>
    <source>
        <strain evidence="1 2">AHMP21</strain>
    </source>
</reference>
<dbReference type="Pfam" id="PF04883">
    <property type="entry name" value="HK97-gp10_like"/>
    <property type="match status" value="1"/>
</dbReference>
<dbReference type="EMBL" id="NOUV01000005">
    <property type="protein sequence ID" value="PDX87856.1"/>
    <property type="molecule type" value="Genomic_DNA"/>
</dbReference>
<sequence length="164" mass="18722">MGRWGRCDYRELKKLDERLQQLSEVDMDRLCRDAAKKVAQILLNKVKKRTPVGVVPSYATDEAKQEYWAGYSGGSLRDAWTILPIEKHGDQYTVTIINNLEYASYVEYGHRQTPGRYVPALGKTLKASWVKGRFMLTISEQEVKTLAPSILNDMLYDALKGVFS</sequence>
<comment type="caution">
    <text evidence="1">The sequence shown here is derived from an EMBL/GenBank/DDBJ whole genome shotgun (WGS) entry which is preliminary data.</text>
</comment>